<proteinExistence type="predicted"/>
<dbReference type="Proteomes" id="UP000253201">
    <property type="component" value="Unassembled WGS sequence"/>
</dbReference>
<name>A0ABX9G060_9ENTR</name>
<dbReference type="InterPro" id="IPR013398">
    <property type="entry name" value="CRISPR-assoc_prot_Csy2"/>
</dbReference>
<comment type="caution">
    <text evidence="1">The sequence shown here is derived from an EMBL/GenBank/DDBJ whole genome shotgun (WGS) entry which is preliminary data.</text>
</comment>
<accession>A0ABX9G060</accession>
<protein>
    <submittedName>
        <fullName evidence="1">CRISPR-associated Csy2 family protein</fullName>
    </submittedName>
</protein>
<dbReference type="NCBIfam" id="TIGR02565">
    <property type="entry name" value="cas_Csy2"/>
    <property type="match status" value="1"/>
</dbReference>
<sequence length="308" mass="35357">MSYLLVLPHLRIENANAVAGLTWGFPAITHFLGYVHALSRKVCEEYGVRFEGCAVVSHEYQVHAYTSRRDYQFALTRNPLTKEGNTASFNEEGRMHLTVSLVVECQGEIINGDYGKEALCTHLKMLCQSQKLAGGSIISMRDPHIFSAPEDEKQLRKILWRLMPGFVLFDRSEWLVEHHQQHPEMSRLDAWLDFSAIKYQSQAPDERGDARWEYQPKPMPGYLVPLMCGYQRISPLYKPGEVANARDENTPFAFVEAVYGVGEWRGLHRITDIEPLLWRYRTTATGYYCSAMRPVADDFTINDDDDLE</sequence>
<dbReference type="RefSeq" id="WP_113857381.1">
    <property type="nucleotide sequence ID" value="NZ_QNRL01000002.1"/>
</dbReference>
<organism evidence="1 2">
    <name type="scientific">Pseudocitrobacter faecalis</name>
    <dbReference type="NCBI Taxonomy" id="1398493"/>
    <lineage>
        <taxon>Bacteria</taxon>
        <taxon>Pseudomonadati</taxon>
        <taxon>Pseudomonadota</taxon>
        <taxon>Gammaproteobacteria</taxon>
        <taxon>Enterobacterales</taxon>
        <taxon>Enterobacteriaceae</taxon>
        <taxon>Pseudocitrobacter</taxon>
    </lineage>
</organism>
<dbReference type="EMBL" id="QNRL01000002">
    <property type="protein sequence ID" value="RBP13359.1"/>
    <property type="molecule type" value="Genomic_DNA"/>
</dbReference>
<evidence type="ECO:0000313" key="2">
    <source>
        <dbReference type="Proteomes" id="UP000253201"/>
    </source>
</evidence>
<keyword evidence="2" id="KW-1185">Reference proteome</keyword>
<reference evidence="1 2" key="1">
    <citation type="submission" date="2018-06" db="EMBL/GenBank/DDBJ databases">
        <title>Genomic Encyclopedia of Type Strains, Phase IV (KMG-IV): sequencing the most valuable type-strain genomes for metagenomic binning, comparative biology and taxonomic classification.</title>
        <authorList>
            <person name="Goeker M."/>
        </authorList>
    </citation>
    <scope>NUCLEOTIDE SEQUENCE [LARGE SCALE GENOMIC DNA]</scope>
    <source>
        <strain evidence="1 2">DSM 27453</strain>
    </source>
</reference>
<gene>
    <name evidence="1" type="ORF">DFQ50_10291</name>
</gene>
<dbReference type="Pfam" id="PF09614">
    <property type="entry name" value="Cas_Csy2"/>
    <property type="match status" value="1"/>
</dbReference>
<dbReference type="CDD" id="cd09736">
    <property type="entry name" value="Csy2_I-F"/>
    <property type="match status" value="1"/>
</dbReference>
<evidence type="ECO:0000313" key="1">
    <source>
        <dbReference type="EMBL" id="RBP13359.1"/>
    </source>
</evidence>